<evidence type="ECO:0000256" key="5">
    <source>
        <dbReference type="ARBA" id="ARBA00023136"/>
    </source>
</evidence>
<organism evidence="11 12">
    <name type="scientific">Lolium multiflorum</name>
    <name type="common">Italian ryegrass</name>
    <name type="synonym">Lolium perenne subsp. multiflorum</name>
    <dbReference type="NCBI Taxonomy" id="4521"/>
    <lineage>
        <taxon>Eukaryota</taxon>
        <taxon>Viridiplantae</taxon>
        <taxon>Streptophyta</taxon>
        <taxon>Embryophyta</taxon>
        <taxon>Tracheophyta</taxon>
        <taxon>Spermatophyta</taxon>
        <taxon>Magnoliopsida</taxon>
        <taxon>Liliopsida</taxon>
        <taxon>Poales</taxon>
        <taxon>Poaceae</taxon>
        <taxon>BOP clade</taxon>
        <taxon>Pooideae</taxon>
        <taxon>Poodae</taxon>
        <taxon>Poeae</taxon>
        <taxon>Poeae Chloroplast Group 2 (Poeae type)</taxon>
        <taxon>Loliodinae</taxon>
        <taxon>Loliinae</taxon>
        <taxon>Lolium</taxon>
    </lineage>
</organism>
<dbReference type="GO" id="GO:0005886">
    <property type="term" value="C:plasma membrane"/>
    <property type="evidence" value="ECO:0007669"/>
    <property type="project" value="UniProtKB-SubCell"/>
</dbReference>
<feature type="signal peptide" evidence="9">
    <location>
        <begin position="1"/>
        <end position="32"/>
    </location>
</feature>
<dbReference type="Pfam" id="PF06136">
    <property type="entry name" value="SOK"/>
    <property type="match status" value="1"/>
</dbReference>
<feature type="compositionally biased region" description="Basic and acidic residues" evidence="8">
    <location>
        <begin position="437"/>
        <end position="447"/>
    </location>
</feature>
<evidence type="ECO:0000256" key="6">
    <source>
        <dbReference type="ARBA" id="ARBA00023306"/>
    </source>
</evidence>
<evidence type="ECO:0000313" key="11">
    <source>
        <dbReference type="EMBL" id="KAK1667323.1"/>
    </source>
</evidence>
<dbReference type="GO" id="GO:0051301">
    <property type="term" value="P:cell division"/>
    <property type="evidence" value="ECO:0007669"/>
    <property type="project" value="UniProtKB-KW"/>
</dbReference>
<evidence type="ECO:0000256" key="7">
    <source>
        <dbReference type="ARBA" id="ARBA00024211"/>
    </source>
</evidence>
<evidence type="ECO:0000256" key="9">
    <source>
        <dbReference type="SAM" id="SignalP"/>
    </source>
</evidence>
<feature type="chain" id="PRO_5041913201" description="SOSEKI DIX-like domain-containing protein" evidence="9">
    <location>
        <begin position="33"/>
        <end position="622"/>
    </location>
</feature>
<dbReference type="PANTHER" id="PTHR31083:SF4">
    <property type="entry name" value="PROTEIN SOSEKI 4-RELATED"/>
    <property type="match status" value="1"/>
</dbReference>
<dbReference type="GO" id="GO:0051258">
    <property type="term" value="P:protein polymerization"/>
    <property type="evidence" value="ECO:0007669"/>
    <property type="project" value="UniProtKB-ARBA"/>
</dbReference>
<feature type="compositionally biased region" description="Low complexity" evidence="8">
    <location>
        <begin position="380"/>
        <end position="391"/>
    </location>
</feature>
<protein>
    <recommendedName>
        <fullName evidence="10">SOSEKI DIX-like domain-containing protein</fullName>
    </recommendedName>
</protein>
<dbReference type="InterPro" id="IPR010369">
    <property type="entry name" value="SOK"/>
</dbReference>
<keyword evidence="2" id="KW-0217">Developmental protein</keyword>
<comment type="subcellular location">
    <subcellularLocation>
        <location evidence="1">Cell membrane</location>
        <topology evidence="1">Peripheral membrane protein</topology>
        <orientation evidence="1">Cytoplasmic side</orientation>
    </subcellularLocation>
</comment>
<sequence length="622" mass="66504">MPSGVWPWRGSSASRWPVVVLMLAVVLQGTKPQADGGNTVPPPSIKLILSLDLGGSALPLPLPNHRGGGQGEGRLDGAVVEDSMEELPGVADLLCAQHTATRFVAVICGLSGDPSSTSVSEAFGFICWSSPPVEGQVVRPRLSSGSQQLDRFAGGELASILLLELGGDAWSSPATGGRGTGLDRVFYSVCRVLCVKCEVLTSNSSASHRPERARLRKMAVVVSGGGTGTGRARAEQPRPHWRERQEQRSPDLAVPRPPRPRPAGPARVAVVYYLARNGHLEHPHFMEVALASPEGLYLRDVIDRLDALRGKGMARMYSWASKRTYRNGFVWHDLTDDDYVHPVAGREYVLKGTERLSPPTMQQQQLPLLDAAAAASSCSSGSQETAASSSSGWEQRGHTKAAGASEYRVYRAEDRAAAAADAATQTDDGCRRGRQRRAQEELGREETSPPTASTSPDTLETLIKADGRVLAAVTTAGGGGSRARASSVLMQLISCGSVSVKGGLATPVMPRGAHHYRPRPPRAPAHAPAVTLTPTPTRRQKVVEDKEYFSGSLVETQRSAAADDACQDLAVLRRSSSYNADRALKAEEAVDQHDRCIPRRPKSKRDGYQYQAISGGAKRIGG</sequence>
<feature type="region of interest" description="Disordered" evidence="8">
    <location>
        <begin position="380"/>
        <end position="400"/>
    </location>
</feature>
<evidence type="ECO:0000256" key="8">
    <source>
        <dbReference type="SAM" id="MobiDB-lite"/>
    </source>
</evidence>
<feature type="region of interest" description="Disordered" evidence="8">
    <location>
        <begin position="224"/>
        <end position="263"/>
    </location>
</feature>
<comment type="caution">
    <text evidence="11">The sequence shown here is derived from an EMBL/GenBank/DDBJ whole genome shotgun (WGS) entry which is preliminary data.</text>
</comment>
<dbReference type="AlphaFoldDB" id="A0AAD8T1G7"/>
<keyword evidence="9" id="KW-0732">Signal</keyword>
<feature type="region of interest" description="Disordered" evidence="8">
    <location>
        <begin position="418"/>
        <end position="457"/>
    </location>
</feature>
<keyword evidence="4" id="KW-0132">Cell division</keyword>
<evidence type="ECO:0000313" key="12">
    <source>
        <dbReference type="Proteomes" id="UP001231189"/>
    </source>
</evidence>
<proteinExistence type="inferred from homology"/>
<gene>
    <name evidence="11" type="ORF">QYE76_055482</name>
</gene>
<keyword evidence="6" id="KW-0131">Cell cycle</keyword>
<reference evidence="11" key="1">
    <citation type="submission" date="2023-07" db="EMBL/GenBank/DDBJ databases">
        <title>A chromosome-level genome assembly of Lolium multiflorum.</title>
        <authorList>
            <person name="Chen Y."/>
            <person name="Copetti D."/>
            <person name="Kolliker R."/>
            <person name="Studer B."/>
        </authorList>
    </citation>
    <scope>NUCLEOTIDE SEQUENCE</scope>
    <source>
        <strain evidence="11">02402/16</strain>
        <tissue evidence="11">Leaf</tissue>
    </source>
</reference>
<evidence type="ECO:0000256" key="1">
    <source>
        <dbReference type="ARBA" id="ARBA00004413"/>
    </source>
</evidence>
<keyword evidence="3" id="KW-1003">Cell membrane</keyword>
<dbReference type="InterPro" id="IPR048351">
    <property type="entry name" value="SOK_DIX"/>
</dbReference>
<keyword evidence="12" id="KW-1185">Reference proteome</keyword>
<dbReference type="EMBL" id="JAUUTY010000003">
    <property type="protein sequence ID" value="KAK1667323.1"/>
    <property type="molecule type" value="Genomic_DNA"/>
</dbReference>
<dbReference type="Proteomes" id="UP001231189">
    <property type="component" value="Unassembled WGS sequence"/>
</dbReference>
<keyword evidence="5" id="KW-0472">Membrane</keyword>
<evidence type="ECO:0000256" key="3">
    <source>
        <dbReference type="ARBA" id="ARBA00022475"/>
    </source>
</evidence>
<evidence type="ECO:0000256" key="4">
    <source>
        <dbReference type="ARBA" id="ARBA00022618"/>
    </source>
</evidence>
<name>A0AAD8T1G7_LOLMU</name>
<feature type="domain" description="SOSEKI DIX-like" evidence="10">
    <location>
        <begin position="268"/>
        <end position="355"/>
    </location>
</feature>
<comment type="similarity">
    <text evidence="7">Belongs to the SOSEKI family.</text>
</comment>
<evidence type="ECO:0000259" key="10">
    <source>
        <dbReference type="Pfam" id="PF06136"/>
    </source>
</evidence>
<evidence type="ECO:0000256" key="2">
    <source>
        <dbReference type="ARBA" id="ARBA00022473"/>
    </source>
</evidence>
<accession>A0AAD8T1G7</accession>
<dbReference type="PANTHER" id="PTHR31083">
    <property type="entry name" value="UPSTREAM OF FLC PROTEIN (DUF966)"/>
    <property type="match status" value="1"/>
</dbReference>
<feature type="compositionally biased region" description="Basic and acidic residues" evidence="8">
    <location>
        <begin position="232"/>
        <end position="249"/>
    </location>
</feature>